<evidence type="ECO:0000313" key="3">
    <source>
        <dbReference type="EMBL" id="KAG8545421.1"/>
    </source>
</evidence>
<proteinExistence type="predicted"/>
<dbReference type="InterPro" id="IPR001909">
    <property type="entry name" value="KRAB"/>
</dbReference>
<evidence type="ECO:0000259" key="2">
    <source>
        <dbReference type="Pfam" id="PF01352"/>
    </source>
</evidence>
<sequence>MVERIVSITLEILHLLTGEDYIMVKKVTEDGEGWSMGKGPLIRPPPHSYQMVLELSNKICKLLTGEVHVRCQDVAVYFSMEEWEYIEGHKDLYPDFMMEDPRPRTSQAQHLMGQLEDLESLLPFPAVKYGSSSRNPPERCSFCLYSQDDSKEMPNVPENHQGEDGTRIIAEAEEERMRGDHPCKREVVEDIPGGDTTGR</sequence>
<organism evidence="3 4">
    <name type="scientific">Engystomops pustulosus</name>
    <name type="common">Tungara frog</name>
    <name type="synonym">Physalaemus pustulosus</name>
    <dbReference type="NCBI Taxonomy" id="76066"/>
    <lineage>
        <taxon>Eukaryota</taxon>
        <taxon>Metazoa</taxon>
        <taxon>Chordata</taxon>
        <taxon>Craniata</taxon>
        <taxon>Vertebrata</taxon>
        <taxon>Euteleostomi</taxon>
        <taxon>Amphibia</taxon>
        <taxon>Batrachia</taxon>
        <taxon>Anura</taxon>
        <taxon>Neobatrachia</taxon>
        <taxon>Hyloidea</taxon>
        <taxon>Leptodactylidae</taxon>
        <taxon>Leiuperinae</taxon>
        <taxon>Engystomops</taxon>
    </lineage>
</organism>
<dbReference type="SUPFAM" id="SSF109640">
    <property type="entry name" value="KRAB domain (Kruppel-associated box)"/>
    <property type="match status" value="1"/>
</dbReference>
<evidence type="ECO:0000256" key="1">
    <source>
        <dbReference type="SAM" id="MobiDB-lite"/>
    </source>
</evidence>
<dbReference type="AlphaFoldDB" id="A0AAV6ZFV7"/>
<gene>
    <name evidence="3" type="ORF">GDO81_020904</name>
</gene>
<name>A0AAV6ZFV7_ENGPU</name>
<feature type="domain" description="KRAB" evidence="2">
    <location>
        <begin position="69"/>
        <end position="99"/>
    </location>
</feature>
<feature type="compositionally biased region" description="Basic and acidic residues" evidence="1">
    <location>
        <begin position="175"/>
        <end position="188"/>
    </location>
</feature>
<dbReference type="Pfam" id="PF01352">
    <property type="entry name" value="KRAB"/>
    <property type="match status" value="1"/>
</dbReference>
<dbReference type="Gene3D" id="6.10.140.140">
    <property type="match status" value="1"/>
</dbReference>
<dbReference type="GO" id="GO:0006355">
    <property type="term" value="P:regulation of DNA-templated transcription"/>
    <property type="evidence" value="ECO:0007669"/>
    <property type="project" value="InterPro"/>
</dbReference>
<reference evidence="3" key="1">
    <citation type="thesis" date="2020" institute="ProQuest LLC" country="789 East Eisenhower Parkway, Ann Arbor, MI, USA">
        <title>Comparative Genomics and Chromosome Evolution.</title>
        <authorList>
            <person name="Mudd A.B."/>
        </authorList>
    </citation>
    <scope>NUCLEOTIDE SEQUENCE</scope>
    <source>
        <strain evidence="3">237g6f4</strain>
        <tissue evidence="3">Blood</tissue>
    </source>
</reference>
<dbReference type="EMBL" id="WNYA01001628">
    <property type="protein sequence ID" value="KAG8545421.1"/>
    <property type="molecule type" value="Genomic_DNA"/>
</dbReference>
<dbReference type="Proteomes" id="UP000824782">
    <property type="component" value="Unassembled WGS sequence"/>
</dbReference>
<dbReference type="CDD" id="cd07765">
    <property type="entry name" value="KRAB_A-box"/>
    <property type="match status" value="1"/>
</dbReference>
<keyword evidence="4" id="KW-1185">Reference proteome</keyword>
<comment type="caution">
    <text evidence="3">The sequence shown here is derived from an EMBL/GenBank/DDBJ whole genome shotgun (WGS) entry which is preliminary data.</text>
</comment>
<accession>A0AAV6ZFV7</accession>
<evidence type="ECO:0000313" key="4">
    <source>
        <dbReference type="Proteomes" id="UP000824782"/>
    </source>
</evidence>
<dbReference type="InterPro" id="IPR036051">
    <property type="entry name" value="KRAB_dom_sf"/>
</dbReference>
<feature type="region of interest" description="Disordered" evidence="1">
    <location>
        <begin position="175"/>
        <end position="199"/>
    </location>
</feature>
<protein>
    <recommendedName>
        <fullName evidence="2">KRAB domain-containing protein</fullName>
    </recommendedName>
</protein>